<accession>A0A443PMQ3</accession>
<feature type="compositionally biased region" description="Pro residues" evidence="8">
    <location>
        <begin position="187"/>
        <end position="199"/>
    </location>
</feature>
<evidence type="ECO:0000256" key="2">
    <source>
        <dbReference type="ARBA" id="ARBA00004180"/>
    </source>
</evidence>
<dbReference type="GO" id="GO:0032050">
    <property type="term" value="F:clathrin heavy chain binding"/>
    <property type="evidence" value="ECO:0007669"/>
    <property type="project" value="TreeGrafter"/>
</dbReference>
<feature type="compositionally biased region" description="Basic and acidic residues" evidence="8">
    <location>
        <begin position="145"/>
        <end position="158"/>
    </location>
</feature>
<dbReference type="PANTHER" id="PTHR10639:SF7">
    <property type="entry name" value="CLATHRIN LIGHT CHAIN"/>
    <property type="match status" value="1"/>
</dbReference>
<organism evidence="9 10">
    <name type="scientific">Cinnamomum micranthum f. kanehirae</name>
    <dbReference type="NCBI Taxonomy" id="337451"/>
    <lineage>
        <taxon>Eukaryota</taxon>
        <taxon>Viridiplantae</taxon>
        <taxon>Streptophyta</taxon>
        <taxon>Embryophyta</taxon>
        <taxon>Tracheophyta</taxon>
        <taxon>Spermatophyta</taxon>
        <taxon>Magnoliopsida</taxon>
        <taxon>Magnoliidae</taxon>
        <taxon>Laurales</taxon>
        <taxon>Lauraceae</taxon>
        <taxon>Cinnamomum</taxon>
    </lineage>
</organism>
<comment type="subcellular location">
    <subcellularLocation>
        <location evidence="2">Cytoplasmic vesicle membrane</location>
        <topology evidence="2">Peripheral membrane protein</topology>
        <orientation evidence="2">Cytoplasmic side</orientation>
    </subcellularLocation>
    <subcellularLocation>
        <location evidence="3">Membrane</location>
        <location evidence="3">Coated pit</location>
        <topology evidence="3">Peripheral membrane protein</topology>
        <orientation evidence="3">Cytoplasmic side</orientation>
    </subcellularLocation>
</comment>
<evidence type="ECO:0000256" key="4">
    <source>
        <dbReference type="ARBA" id="ARBA00005263"/>
    </source>
</evidence>
<reference evidence="9 10" key="1">
    <citation type="journal article" date="2019" name="Nat. Plants">
        <title>Stout camphor tree genome fills gaps in understanding of flowering plant genome evolution.</title>
        <authorList>
            <person name="Chaw S.M."/>
            <person name="Liu Y.C."/>
            <person name="Wu Y.W."/>
            <person name="Wang H.Y."/>
            <person name="Lin C.I."/>
            <person name="Wu C.S."/>
            <person name="Ke H.M."/>
            <person name="Chang L.Y."/>
            <person name="Hsu C.Y."/>
            <person name="Yang H.T."/>
            <person name="Sudianto E."/>
            <person name="Hsu M.H."/>
            <person name="Wu K.P."/>
            <person name="Wang L.N."/>
            <person name="Leebens-Mack J.H."/>
            <person name="Tsai I.J."/>
        </authorList>
    </citation>
    <scope>NUCLEOTIDE SEQUENCE [LARGE SCALE GENOMIC DNA]</scope>
    <source>
        <strain evidence="10">cv. Chaw 1501</strain>
        <tissue evidence="9">Young leaves</tissue>
    </source>
</reference>
<dbReference type="GO" id="GO:0006886">
    <property type="term" value="P:intracellular protein transport"/>
    <property type="evidence" value="ECO:0007669"/>
    <property type="project" value="InterPro"/>
</dbReference>
<dbReference type="GO" id="GO:0030130">
    <property type="term" value="C:clathrin coat of trans-Golgi network vesicle"/>
    <property type="evidence" value="ECO:0007669"/>
    <property type="project" value="InterPro"/>
</dbReference>
<evidence type="ECO:0000256" key="3">
    <source>
        <dbReference type="ARBA" id="ARBA00004277"/>
    </source>
</evidence>
<comment type="similarity">
    <text evidence="4">Belongs to the clathrin light chain family.</text>
</comment>
<proteinExistence type="inferred from homology"/>
<dbReference type="AlphaFoldDB" id="A0A443PMQ3"/>
<dbReference type="GO" id="GO:0005198">
    <property type="term" value="F:structural molecule activity"/>
    <property type="evidence" value="ECO:0007669"/>
    <property type="project" value="InterPro"/>
</dbReference>
<sequence length="262" mass="29551">MAKPVALFPLCTTDCAIYLHEQFDRELPVACSCSMLFCVQNPQKLSTQPMGMDPLIYFFFFFQNAIRLEEKQRKEKEMLNQIIDEADEYKRSFYEKRKSNCETNQANNREREKLFLANQKKFHAEADKQYWKAIAELIPHELPTIEKKRGKKDQERKPSVVVIQGPKPGKPTDLTRMRHILLKLKQTPPPHMKPPPPSAPTSAKDAAAAAPTKDGAPAAKESATKDGTPRKDANSGSTESKEEAFVASRDQQVAPPEPVAAE</sequence>
<dbReference type="PANTHER" id="PTHR10639">
    <property type="entry name" value="CLATHRIN LIGHT CHAIN"/>
    <property type="match status" value="1"/>
</dbReference>
<comment type="function">
    <text evidence="1">Clathrin is the major protein of the polyhedral coat of coated pits and vesicles.</text>
</comment>
<evidence type="ECO:0000256" key="8">
    <source>
        <dbReference type="SAM" id="MobiDB-lite"/>
    </source>
</evidence>
<feature type="compositionally biased region" description="Basic and acidic residues" evidence="8">
    <location>
        <begin position="222"/>
        <end position="244"/>
    </location>
</feature>
<dbReference type="EMBL" id="QPKB01000009">
    <property type="protein sequence ID" value="RWR92071.1"/>
    <property type="molecule type" value="Genomic_DNA"/>
</dbReference>
<evidence type="ECO:0000256" key="7">
    <source>
        <dbReference type="ARBA" id="ARBA00023329"/>
    </source>
</evidence>
<evidence type="ECO:0000313" key="9">
    <source>
        <dbReference type="EMBL" id="RWR92071.1"/>
    </source>
</evidence>
<dbReference type="GO" id="GO:0030132">
    <property type="term" value="C:clathrin coat of coated pit"/>
    <property type="evidence" value="ECO:0007669"/>
    <property type="project" value="InterPro"/>
</dbReference>
<dbReference type="OrthoDB" id="782264at2759"/>
<keyword evidence="6" id="KW-0168">Coated pit</keyword>
<comment type="caution">
    <text evidence="9">The sequence shown here is derived from an EMBL/GenBank/DDBJ whole genome shotgun (WGS) entry which is preliminary data.</text>
</comment>
<keyword evidence="10" id="KW-1185">Reference proteome</keyword>
<feature type="compositionally biased region" description="Low complexity" evidence="8">
    <location>
        <begin position="200"/>
        <end position="220"/>
    </location>
</feature>
<feature type="region of interest" description="Disordered" evidence="8">
    <location>
        <begin position="145"/>
        <end position="262"/>
    </location>
</feature>
<dbReference type="Proteomes" id="UP000283530">
    <property type="component" value="Unassembled WGS sequence"/>
</dbReference>
<evidence type="ECO:0000256" key="5">
    <source>
        <dbReference type="ARBA" id="ARBA00023136"/>
    </source>
</evidence>
<evidence type="ECO:0000313" key="10">
    <source>
        <dbReference type="Proteomes" id="UP000283530"/>
    </source>
</evidence>
<dbReference type="GO" id="GO:0072583">
    <property type="term" value="P:clathrin-dependent endocytosis"/>
    <property type="evidence" value="ECO:0007669"/>
    <property type="project" value="TreeGrafter"/>
</dbReference>
<name>A0A443PMQ3_9MAGN</name>
<evidence type="ECO:0000256" key="6">
    <source>
        <dbReference type="ARBA" id="ARBA00023176"/>
    </source>
</evidence>
<dbReference type="InterPro" id="IPR000996">
    <property type="entry name" value="Clathrin_L-chain"/>
</dbReference>
<protein>
    <submittedName>
        <fullName evidence="9">Clathrin light chain 2-like protein</fullName>
    </submittedName>
</protein>
<gene>
    <name evidence="9" type="ORF">CKAN_02126400</name>
</gene>
<keyword evidence="5" id="KW-0472">Membrane</keyword>
<dbReference type="STRING" id="337451.A0A443PMQ3"/>
<keyword evidence="7" id="KW-0968">Cytoplasmic vesicle</keyword>
<evidence type="ECO:0000256" key="1">
    <source>
        <dbReference type="ARBA" id="ARBA00003913"/>
    </source>
</evidence>